<feature type="region of interest" description="Disordered" evidence="8">
    <location>
        <begin position="26"/>
        <end position="79"/>
    </location>
</feature>
<dbReference type="InterPro" id="IPR000608">
    <property type="entry name" value="UBC"/>
</dbReference>
<comment type="similarity">
    <text evidence="7">Belongs to the ubiquitin-conjugating enzyme family.</text>
</comment>
<dbReference type="Pfam" id="PF00179">
    <property type="entry name" value="UQ_con"/>
    <property type="match status" value="1"/>
</dbReference>
<dbReference type="EMBL" id="BEYU01000115">
    <property type="protein sequence ID" value="GBG32099.1"/>
    <property type="molecule type" value="Genomic_DNA"/>
</dbReference>
<evidence type="ECO:0000256" key="8">
    <source>
        <dbReference type="SAM" id="MobiDB-lite"/>
    </source>
</evidence>
<evidence type="ECO:0000256" key="7">
    <source>
        <dbReference type="RuleBase" id="RU362109"/>
    </source>
</evidence>
<organism evidence="10 11">
    <name type="scientific">Hondaea fermentalgiana</name>
    <dbReference type="NCBI Taxonomy" id="2315210"/>
    <lineage>
        <taxon>Eukaryota</taxon>
        <taxon>Sar</taxon>
        <taxon>Stramenopiles</taxon>
        <taxon>Bigyra</taxon>
        <taxon>Labyrinthulomycetes</taxon>
        <taxon>Thraustochytrida</taxon>
        <taxon>Thraustochytriidae</taxon>
        <taxon>Hondaea</taxon>
    </lineage>
</organism>
<dbReference type="Gene3D" id="3.10.110.10">
    <property type="entry name" value="Ubiquitin Conjugating Enzyme"/>
    <property type="match status" value="1"/>
</dbReference>
<dbReference type="InParanoid" id="A0A2R5GP70"/>
<evidence type="ECO:0000256" key="1">
    <source>
        <dbReference type="ARBA" id="ARBA00005032"/>
    </source>
</evidence>
<keyword evidence="5 7" id="KW-0067">ATP-binding</keyword>
<evidence type="ECO:0000313" key="10">
    <source>
        <dbReference type="EMBL" id="GBG32099.1"/>
    </source>
</evidence>
<dbReference type="PROSITE" id="PS50127">
    <property type="entry name" value="UBC_2"/>
    <property type="match status" value="1"/>
</dbReference>
<keyword evidence="4 7" id="KW-0833">Ubl conjugation pathway</keyword>
<feature type="active site" description="Glycyl thioester intermediate" evidence="6">
    <location>
        <position position="181"/>
    </location>
</feature>
<protein>
    <submittedName>
        <fullName evidence="10">Ubiquitin-conjugating enzyme family protein</fullName>
    </submittedName>
</protein>
<dbReference type="GO" id="GO:0019788">
    <property type="term" value="F:NEDD8 transferase activity"/>
    <property type="evidence" value="ECO:0007669"/>
    <property type="project" value="UniProtKB-ARBA"/>
</dbReference>
<evidence type="ECO:0000313" key="11">
    <source>
        <dbReference type="Proteomes" id="UP000241890"/>
    </source>
</evidence>
<evidence type="ECO:0000256" key="3">
    <source>
        <dbReference type="ARBA" id="ARBA00022741"/>
    </source>
</evidence>
<comment type="pathway">
    <text evidence="1">Protein modification; protein neddylation.</text>
</comment>
<dbReference type="FunFam" id="3.10.110.10:FF:000005">
    <property type="entry name" value="NEDD8-conjugating enzyme Ubc12"/>
    <property type="match status" value="1"/>
</dbReference>
<accession>A0A2R5GP70</accession>
<dbReference type="SMART" id="SM00212">
    <property type="entry name" value="UBCc"/>
    <property type="match status" value="1"/>
</dbReference>
<evidence type="ECO:0000256" key="4">
    <source>
        <dbReference type="ARBA" id="ARBA00022786"/>
    </source>
</evidence>
<keyword evidence="2" id="KW-0808">Transferase</keyword>
<feature type="domain" description="UBC core" evidence="9">
    <location>
        <begin position="99"/>
        <end position="228"/>
    </location>
</feature>
<keyword evidence="3 7" id="KW-0547">Nucleotide-binding</keyword>
<dbReference type="Proteomes" id="UP000241890">
    <property type="component" value="Unassembled WGS sequence"/>
</dbReference>
<dbReference type="GO" id="GO:0005524">
    <property type="term" value="F:ATP binding"/>
    <property type="evidence" value="ECO:0007669"/>
    <property type="project" value="UniProtKB-UniRule"/>
</dbReference>
<dbReference type="InterPro" id="IPR023313">
    <property type="entry name" value="UBQ-conjugating_AS"/>
</dbReference>
<evidence type="ECO:0000259" key="9">
    <source>
        <dbReference type="PROSITE" id="PS50127"/>
    </source>
</evidence>
<evidence type="ECO:0000256" key="5">
    <source>
        <dbReference type="ARBA" id="ARBA00022840"/>
    </source>
</evidence>
<reference evidence="10 11" key="1">
    <citation type="submission" date="2017-12" db="EMBL/GenBank/DDBJ databases">
        <title>Sequencing, de novo assembly and annotation of complete genome of a new Thraustochytrid species, strain FCC1311.</title>
        <authorList>
            <person name="Sedici K."/>
            <person name="Godart F."/>
            <person name="Aiese Cigliano R."/>
            <person name="Sanseverino W."/>
            <person name="Barakat M."/>
            <person name="Ortet P."/>
            <person name="Marechal E."/>
            <person name="Cagnac O."/>
            <person name="Amato A."/>
        </authorList>
    </citation>
    <scope>NUCLEOTIDE SEQUENCE [LARGE SCALE GENOMIC DNA]</scope>
</reference>
<dbReference type="AlphaFoldDB" id="A0A2R5GP70"/>
<dbReference type="CDD" id="cd23794">
    <property type="entry name" value="UBCc_UBE2F_UBE2M"/>
    <property type="match status" value="1"/>
</dbReference>
<feature type="compositionally biased region" description="Low complexity" evidence="8">
    <location>
        <begin position="54"/>
        <end position="65"/>
    </location>
</feature>
<sequence length="228" mass="24123">MHWLCLTVTVRESGVVAERSTINAAAAGEAEETAGGEASGGEKSGESGAGQGATSGVAASGAEGAASGGRGRGRGRGSVNIFGVKGAKAAKKSGRRLRPGEIRVQKDVSELDGGDCAKANFPNPNDLMNFQVIVSPDDGYWKGYRYTFQFTVPDMYPHEPPKVKCLEKIYHPNIDLEGNVCLNILRADWKPVLDINAVIYGLIVLFVQPNADDPLNHGKYSALGGSFR</sequence>
<keyword evidence="11" id="KW-1185">Reference proteome</keyword>
<evidence type="ECO:0000256" key="6">
    <source>
        <dbReference type="PROSITE-ProRule" id="PRU10133"/>
    </source>
</evidence>
<comment type="caution">
    <text evidence="10">The sequence shown here is derived from an EMBL/GenBank/DDBJ whole genome shotgun (WGS) entry which is preliminary data.</text>
</comment>
<gene>
    <name evidence="10" type="ORF">FCC1311_083242</name>
</gene>
<dbReference type="PROSITE" id="PS00183">
    <property type="entry name" value="UBC_1"/>
    <property type="match status" value="1"/>
</dbReference>
<name>A0A2R5GP70_9STRA</name>
<dbReference type="PANTHER" id="PTHR24068">
    <property type="entry name" value="UBIQUITIN-CONJUGATING ENZYME E2"/>
    <property type="match status" value="1"/>
</dbReference>
<dbReference type="OrthoDB" id="10249039at2759"/>
<dbReference type="FunCoup" id="A0A2R5GP70">
    <property type="interactions" value="361"/>
</dbReference>
<evidence type="ECO:0000256" key="2">
    <source>
        <dbReference type="ARBA" id="ARBA00022679"/>
    </source>
</evidence>
<dbReference type="InterPro" id="IPR016135">
    <property type="entry name" value="UBQ-conjugating_enzyme/RWD"/>
</dbReference>
<proteinExistence type="inferred from homology"/>
<dbReference type="SUPFAM" id="SSF54495">
    <property type="entry name" value="UBC-like"/>
    <property type="match status" value="1"/>
</dbReference>